<dbReference type="InterPro" id="IPR001254">
    <property type="entry name" value="Trypsin_dom"/>
</dbReference>
<dbReference type="AlphaFoldDB" id="A0AA36B1I3"/>
<dbReference type="SUPFAM" id="SSF50494">
    <property type="entry name" value="Trypsin-like serine proteases"/>
    <property type="match status" value="2"/>
</dbReference>
<dbReference type="InterPro" id="IPR001314">
    <property type="entry name" value="Peptidase_S1A"/>
</dbReference>
<dbReference type="SMART" id="SM00020">
    <property type="entry name" value="Tryp_SPc"/>
    <property type="match status" value="2"/>
</dbReference>
<dbReference type="InterPro" id="IPR009003">
    <property type="entry name" value="Peptidase_S1_PA"/>
</dbReference>
<dbReference type="Gene3D" id="2.40.10.10">
    <property type="entry name" value="Trypsin-like serine proteases"/>
    <property type="match status" value="3"/>
</dbReference>
<dbReference type="InterPro" id="IPR033116">
    <property type="entry name" value="TRYPSIN_SER"/>
</dbReference>
<dbReference type="EMBL" id="OX597819">
    <property type="protein sequence ID" value="CAI9724877.1"/>
    <property type="molecule type" value="Genomic_DNA"/>
</dbReference>
<dbReference type="InterPro" id="IPR018114">
    <property type="entry name" value="TRYPSIN_HIS"/>
</dbReference>
<keyword evidence="1" id="KW-1015">Disulfide bond</keyword>
<evidence type="ECO:0000256" key="2">
    <source>
        <dbReference type="RuleBase" id="RU363034"/>
    </source>
</evidence>
<dbReference type="GO" id="GO:0004252">
    <property type="term" value="F:serine-type endopeptidase activity"/>
    <property type="evidence" value="ECO:0007669"/>
    <property type="project" value="InterPro"/>
</dbReference>
<evidence type="ECO:0000313" key="5">
    <source>
        <dbReference type="Proteomes" id="UP001162480"/>
    </source>
</evidence>
<keyword evidence="5" id="KW-1185">Reference proteome</keyword>
<proteinExistence type="predicted"/>
<evidence type="ECO:0000256" key="1">
    <source>
        <dbReference type="ARBA" id="ARBA00023157"/>
    </source>
</evidence>
<dbReference type="InterPro" id="IPR043504">
    <property type="entry name" value="Peptidase_S1_PA_chymotrypsin"/>
</dbReference>
<sequence length="414" mass="44882">MGIRKPDTQIIGGSEAANCEFPSIVHLQIFNQPTDNRISVCGGTLVDATHVLTAAHCLEGNVRKVKVTIGSNNKWAPGPQSTVAHKIVKHEQYEKSKFLIIQGNSPNELYKVGLPYISPEDCRKRSRMGIAEGVLCAGDFVRGGESTCQGDSGGPLYCPNASGKMVLAGVTSFGHKCNGEVSAFTDVRYFQKWITRNWEGKVKRIKVNIGSNNKRSPGSQSTTVSKFVIHGGYVRSNYVVKNDIAMLTLNTRVREDRCVKFAKLASKGETFGTSRCIAAGWGKFAYKGQSPDLLFKVTLPAIPADVCKRRSKMRISDGILCAGDFTAGGTSTCQGDSGGPLYCRNRSYQTVLAGVTSFGSRCNGEVSAFTDVGYFRDWIDSNIVTTITVSQIGHITVPQIGYISKAKRNSSEDC</sequence>
<evidence type="ECO:0000313" key="4">
    <source>
        <dbReference type="EMBL" id="CAI9724877.1"/>
    </source>
</evidence>
<gene>
    <name evidence="4" type="ORF">OCTVUL_1B027178</name>
</gene>
<reference evidence="4" key="1">
    <citation type="submission" date="2023-08" db="EMBL/GenBank/DDBJ databases">
        <authorList>
            <person name="Alioto T."/>
            <person name="Alioto T."/>
            <person name="Gomez Garrido J."/>
        </authorList>
    </citation>
    <scope>NUCLEOTIDE SEQUENCE</scope>
</reference>
<dbReference type="PROSITE" id="PS50240">
    <property type="entry name" value="TRYPSIN_DOM"/>
    <property type="match status" value="1"/>
</dbReference>
<dbReference type="PRINTS" id="PR00722">
    <property type="entry name" value="CHYMOTRYPSIN"/>
</dbReference>
<keyword evidence="2" id="KW-0378">Hydrolase</keyword>
<keyword evidence="2" id="KW-0645">Protease</keyword>
<feature type="domain" description="Peptidase S1" evidence="3">
    <location>
        <begin position="10"/>
        <end position="384"/>
    </location>
</feature>
<dbReference type="Pfam" id="PF00089">
    <property type="entry name" value="Trypsin"/>
    <property type="match status" value="3"/>
</dbReference>
<keyword evidence="2" id="KW-0720">Serine protease</keyword>
<protein>
    <submittedName>
        <fullName evidence="4">Chymotrypsin-1-like</fullName>
    </submittedName>
</protein>
<dbReference type="PROSITE" id="PS00134">
    <property type="entry name" value="TRYPSIN_HIS"/>
    <property type="match status" value="1"/>
</dbReference>
<dbReference type="PANTHER" id="PTHR24253">
    <property type="entry name" value="TRANSMEMBRANE PROTEASE SERINE"/>
    <property type="match status" value="1"/>
</dbReference>
<dbReference type="GO" id="GO:0006508">
    <property type="term" value="P:proteolysis"/>
    <property type="evidence" value="ECO:0007669"/>
    <property type="project" value="UniProtKB-KW"/>
</dbReference>
<name>A0AA36B1I3_OCTVU</name>
<organism evidence="4 5">
    <name type="scientific">Octopus vulgaris</name>
    <name type="common">Common octopus</name>
    <dbReference type="NCBI Taxonomy" id="6645"/>
    <lineage>
        <taxon>Eukaryota</taxon>
        <taxon>Metazoa</taxon>
        <taxon>Spiralia</taxon>
        <taxon>Lophotrochozoa</taxon>
        <taxon>Mollusca</taxon>
        <taxon>Cephalopoda</taxon>
        <taxon>Coleoidea</taxon>
        <taxon>Octopodiformes</taxon>
        <taxon>Octopoda</taxon>
        <taxon>Incirrata</taxon>
        <taxon>Octopodidae</taxon>
        <taxon>Octopus</taxon>
    </lineage>
</organism>
<dbReference type="Proteomes" id="UP001162480">
    <property type="component" value="Chromosome 6"/>
</dbReference>
<dbReference type="CDD" id="cd00190">
    <property type="entry name" value="Tryp_SPc"/>
    <property type="match status" value="2"/>
</dbReference>
<accession>A0AA36B1I3</accession>
<evidence type="ECO:0000259" key="3">
    <source>
        <dbReference type="PROSITE" id="PS50240"/>
    </source>
</evidence>
<dbReference type="PROSITE" id="PS00135">
    <property type="entry name" value="TRYPSIN_SER"/>
    <property type="match status" value="2"/>
</dbReference>